<sequence length="209" mass="22636">MPDFVSAPVGFISPKGNYSQRNVQTLGGSSTLWQDFFTRAQAERHGDLDAGVSAHSFSLAAATSAEGEPLGGSVVLEAIHTQRGLPISERPLVPPEPLFLPKAELDNGLLPPPNTPYPPEAIAQQQYALQFDEAWARPVAMKYGKPMPVPGPGPAPRTLYLPIAEFDSSLLPPPNTPYPPEEMAQQQYELQFDEAWARPVVLGNIRLAA</sequence>
<keyword evidence="2" id="KW-1185">Reference proteome</keyword>
<reference evidence="1 2" key="1">
    <citation type="journal article" date="2020" name="Insects">
        <title>Bacteria Belonging to Pseudomonas typographi sp. nov. from the Bark Beetle Ips typographus Have Genomic Potential to Aid in the Host Ecology.</title>
        <authorList>
            <person name="Peral-Aranega E."/>
            <person name="Saati-Santamaria Z."/>
            <person name="Kolarik M."/>
            <person name="Rivas R."/>
            <person name="Garcia-Fraile P."/>
        </authorList>
    </citation>
    <scope>NUCLEOTIDE SEQUENCE [LARGE SCALE GENOMIC DNA]</scope>
    <source>
        <strain evidence="1 2">CA3A</strain>
    </source>
</reference>
<name>A0ABR7YYC3_9PSED</name>
<accession>A0ABR7YYC3</accession>
<dbReference type="RefSeq" id="WP_190418296.1">
    <property type="nucleotide sequence ID" value="NZ_JAAOCA010000005.1"/>
</dbReference>
<gene>
    <name evidence="1" type="ORF">HAQ05_05730</name>
</gene>
<evidence type="ECO:0000313" key="2">
    <source>
        <dbReference type="Proteomes" id="UP000805841"/>
    </source>
</evidence>
<dbReference type="EMBL" id="JAAOCA010000005">
    <property type="protein sequence ID" value="MBD1598203.1"/>
    <property type="molecule type" value="Genomic_DNA"/>
</dbReference>
<protein>
    <submittedName>
        <fullName evidence="1">Energy transducer TonB</fullName>
    </submittedName>
</protein>
<organism evidence="1 2">
    <name type="scientific">Pseudomonas typographi</name>
    <dbReference type="NCBI Taxonomy" id="2715964"/>
    <lineage>
        <taxon>Bacteria</taxon>
        <taxon>Pseudomonadati</taxon>
        <taxon>Pseudomonadota</taxon>
        <taxon>Gammaproteobacteria</taxon>
        <taxon>Pseudomonadales</taxon>
        <taxon>Pseudomonadaceae</taxon>
        <taxon>Pseudomonas</taxon>
    </lineage>
</organism>
<comment type="caution">
    <text evidence="1">The sequence shown here is derived from an EMBL/GenBank/DDBJ whole genome shotgun (WGS) entry which is preliminary data.</text>
</comment>
<evidence type="ECO:0000313" key="1">
    <source>
        <dbReference type="EMBL" id="MBD1598203.1"/>
    </source>
</evidence>
<dbReference type="Proteomes" id="UP000805841">
    <property type="component" value="Unassembled WGS sequence"/>
</dbReference>
<proteinExistence type="predicted"/>